<feature type="compositionally biased region" description="Basic and acidic residues" evidence="1">
    <location>
        <begin position="14"/>
        <end position="51"/>
    </location>
</feature>
<dbReference type="Proteomes" id="UP000474777">
    <property type="component" value="Unassembled WGS sequence"/>
</dbReference>
<feature type="region of interest" description="Disordered" evidence="1">
    <location>
        <begin position="1"/>
        <end position="60"/>
    </location>
</feature>
<dbReference type="EMBL" id="JAAGWD010000003">
    <property type="protein sequence ID" value="NEM97817.1"/>
    <property type="molecule type" value="Genomic_DNA"/>
</dbReference>
<proteinExistence type="predicted"/>
<gene>
    <name evidence="2" type="ORF">GXP69_08940</name>
</gene>
<evidence type="ECO:0000313" key="2">
    <source>
        <dbReference type="EMBL" id="NEM97817.1"/>
    </source>
</evidence>
<evidence type="ECO:0000313" key="3">
    <source>
        <dbReference type="Proteomes" id="UP000474777"/>
    </source>
</evidence>
<organism evidence="2 3">
    <name type="scientific">Pontibacter burrus</name>
    <dbReference type="NCBI Taxonomy" id="2704466"/>
    <lineage>
        <taxon>Bacteria</taxon>
        <taxon>Pseudomonadati</taxon>
        <taxon>Bacteroidota</taxon>
        <taxon>Cytophagia</taxon>
        <taxon>Cytophagales</taxon>
        <taxon>Hymenobacteraceae</taxon>
        <taxon>Pontibacter</taxon>
    </lineage>
</organism>
<accession>A0A6B3LWF4</accession>
<reference evidence="2 3" key="1">
    <citation type="submission" date="2020-02" db="EMBL/GenBank/DDBJ databases">
        <authorList>
            <person name="Kim M.K."/>
        </authorList>
    </citation>
    <scope>NUCLEOTIDE SEQUENCE [LARGE SCALE GENOMIC DNA]</scope>
    <source>
        <strain evidence="2 3">BT327</strain>
    </source>
</reference>
<sequence>MRERDNRNYGSYNDRYRSSDNDNRNERNNFDRRQDYDERGSRYRMEQDQNYRQRGNYQGTQEDYYNQMYDISNYSGAVRDDDYGLPHGSENELMSIKPMPLQEGPYYGRRRYNYNLGYNPNFDNPEEGDMYRDFDSRGNHGYRHDASYGNVDEFRDFGNDHYGSYDRTNRADYEEDDRYDRY</sequence>
<evidence type="ECO:0000256" key="1">
    <source>
        <dbReference type="SAM" id="MobiDB-lite"/>
    </source>
</evidence>
<dbReference type="RefSeq" id="WP_163914528.1">
    <property type="nucleotide sequence ID" value="NZ_JAAGWD010000003.1"/>
</dbReference>
<dbReference type="AlphaFoldDB" id="A0A6B3LWF4"/>
<name>A0A6B3LWF4_9BACT</name>
<comment type="caution">
    <text evidence="2">The sequence shown here is derived from an EMBL/GenBank/DDBJ whole genome shotgun (WGS) entry which is preliminary data.</text>
</comment>
<protein>
    <submittedName>
        <fullName evidence="2">Uncharacterized protein</fullName>
    </submittedName>
</protein>
<feature type="region of interest" description="Disordered" evidence="1">
    <location>
        <begin position="159"/>
        <end position="182"/>
    </location>
</feature>
<keyword evidence="3" id="KW-1185">Reference proteome</keyword>